<keyword evidence="1" id="KW-0472">Membrane</keyword>
<keyword evidence="1" id="KW-1133">Transmembrane helix</keyword>
<feature type="transmembrane region" description="Helical" evidence="1">
    <location>
        <begin position="422"/>
        <end position="440"/>
    </location>
</feature>
<feature type="transmembrane region" description="Helical" evidence="1">
    <location>
        <begin position="203"/>
        <end position="220"/>
    </location>
</feature>
<organism evidence="2 3">
    <name type="scientific">Halomonas cupida</name>
    <dbReference type="NCBI Taxonomy" id="44933"/>
    <lineage>
        <taxon>Bacteria</taxon>
        <taxon>Pseudomonadati</taxon>
        <taxon>Pseudomonadota</taxon>
        <taxon>Gammaproteobacteria</taxon>
        <taxon>Oceanospirillales</taxon>
        <taxon>Halomonadaceae</taxon>
        <taxon>Halomonas</taxon>
    </lineage>
</organism>
<feature type="transmembrane region" description="Helical" evidence="1">
    <location>
        <begin position="264"/>
        <end position="282"/>
    </location>
</feature>
<dbReference type="AlphaFoldDB" id="A0A1M7AE90"/>
<feature type="transmembrane region" description="Helical" evidence="1">
    <location>
        <begin position="381"/>
        <end position="402"/>
    </location>
</feature>
<dbReference type="STRING" id="44933.SAMN05660971_00480"/>
<dbReference type="Proteomes" id="UP000184123">
    <property type="component" value="Unassembled WGS sequence"/>
</dbReference>
<feature type="transmembrane region" description="Helical" evidence="1">
    <location>
        <begin position="93"/>
        <end position="111"/>
    </location>
</feature>
<name>A0A1M7AE90_9GAMM</name>
<feature type="transmembrane region" description="Helical" evidence="1">
    <location>
        <begin position="175"/>
        <end position="197"/>
    </location>
</feature>
<feature type="transmembrane region" description="Helical" evidence="1">
    <location>
        <begin position="61"/>
        <end position="81"/>
    </location>
</feature>
<reference evidence="2 3" key="1">
    <citation type="submission" date="2016-11" db="EMBL/GenBank/DDBJ databases">
        <authorList>
            <person name="Jaros S."/>
            <person name="Januszkiewicz K."/>
            <person name="Wedrychowicz H."/>
        </authorList>
    </citation>
    <scope>NUCLEOTIDE SEQUENCE [LARGE SCALE GENOMIC DNA]</scope>
    <source>
        <strain evidence="2 3">DSM 4740</strain>
    </source>
</reference>
<sequence length="443" mass="47301">MTTSPTPRPPLRHRLAGSLTLAGLLTQILSFVLPIPAPLTSVLLWSSVALMWRDIPHRNQWQAGSLAVLGLVMLLLAWWIYGADIQILHILDGNIFVAAMLVGVSFIALIGRPAEQAAPPATRGITGRRGLAGTWLGVHLLGAILNLSTVFMVGDRLERRGPLTDSQLLGLNRGLSSAALWSPFFASMGVVITLAPGLSYTDLVGIGLPLALFSGLLTVFEVSRRFDVQHVAGFSLAPRSLLMPVSMASLVMLFHYVLTPDLTIVSIITLLMPSIALLANLLRGGIGLARTRIGRHIDYRLPAMRGEITLFLCAGLLTRGLSSLVDAATQGDWTLFPDFSTLPAMASYLAIVISAIAGLHPIIGVSILASMLDLDGAHQTLFGFVALASWAVGTSVGPLSGINLSLQGRYGVSGYRMMRHNLLYALIMSGLVLAGIAWLARDL</sequence>
<gene>
    <name evidence="2" type="ORF">SAMN05660971_00480</name>
</gene>
<dbReference type="OrthoDB" id="8523687at2"/>
<evidence type="ECO:0000313" key="3">
    <source>
        <dbReference type="Proteomes" id="UP000184123"/>
    </source>
</evidence>
<feature type="transmembrane region" description="Helical" evidence="1">
    <location>
        <begin position="131"/>
        <end position="154"/>
    </location>
</feature>
<accession>A0A1M7AE90</accession>
<feature type="transmembrane region" description="Helical" evidence="1">
    <location>
        <begin position="241"/>
        <end position="258"/>
    </location>
</feature>
<evidence type="ECO:0000256" key="1">
    <source>
        <dbReference type="SAM" id="Phobius"/>
    </source>
</evidence>
<keyword evidence="1" id="KW-0812">Transmembrane</keyword>
<dbReference type="RefSeq" id="WP_073433404.1">
    <property type="nucleotide sequence ID" value="NZ_BJXU01000012.1"/>
</dbReference>
<dbReference type="EMBL" id="FRCA01000001">
    <property type="protein sequence ID" value="SHL41113.1"/>
    <property type="molecule type" value="Genomic_DNA"/>
</dbReference>
<feature type="transmembrane region" description="Helical" evidence="1">
    <location>
        <begin position="345"/>
        <end position="369"/>
    </location>
</feature>
<proteinExistence type="predicted"/>
<evidence type="ECO:0000313" key="2">
    <source>
        <dbReference type="EMBL" id="SHL41113.1"/>
    </source>
</evidence>
<protein>
    <recommendedName>
        <fullName evidence="4">Na+/H+ antiporter NhaD</fullName>
    </recommendedName>
</protein>
<evidence type="ECO:0008006" key="4">
    <source>
        <dbReference type="Google" id="ProtNLM"/>
    </source>
</evidence>